<dbReference type="InterPro" id="IPR000953">
    <property type="entry name" value="Chromo/chromo_shadow_dom"/>
</dbReference>
<dbReference type="InterPro" id="IPR047038">
    <property type="entry name" value="eEF3_chromodomain-like_sf"/>
</dbReference>
<dbReference type="GO" id="GO:0006338">
    <property type="term" value="P:chromatin remodeling"/>
    <property type="evidence" value="ECO:0007669"/>
    <property type="project" value="UniProtKB-ARBA"/>
</dbReference>
<comment type="pathway">
    <text evidence="3">Protein biosynthesis; polypeptide chain elongation.</text>
</comment>
<name>A0A9P3PGB6_LYOSH</name>
<proteinExistence type="inferred from homology"/>
<dbReference type="PROSITE" id="PS50893">
    <property type="entry name" value="ABC_TRANSPORTER_2"/>
    <property type="match status" value="2"/>
</dbReference>
<keyword evidence="6" id="KW-0813">Transport</keyword>
<feature type="transmembrane region" description="Helical" evidence="24">
    <location>
        <begin position="467"/>
        <end position="486"/>
    </location>
</feature>
<dbReference type="InterPro" id="IPR003439">
    <property type="entry name" value="ABC_transporter-like_ATP-bd"/>
</dbReference>
<evidence type="ECO:0000256" key="3">
    <source>
        <dbReference type="ARBA" id="ARBA00004815"/>
    </source>
</evidence>
<evidence type="ECO:0000259" key="25">
    <source>
        <dbReference type="PROSITE" id="PS50893"/>
    </source>
</evidence>
<feature type="coiled-coil region" evidence="22">
    <location>
        <begin position="105"/>
        <end position="132"/>
    </location>
</feature>
<dbReference type="InterPro" id="IPR034085">
    <property type="entry name" value="TOG"/>
</dbReference>
<dbReference type="OrthoDB" id="2110130at2759"/>
<feature type="transmembrane region" description="Helical" evidence="24">
    <location>
        <begin position="545"/>
        <end position="566"/>
    </location>
</feature>
<dbReference type="PROSITE" id="PS00211">
    <property type="entry name" value="ABC_TRANSPORTER_1"/>
    <property type="match status" value="2"/>
</dbReference>
<dbReference type="SMART" id="SM00298">
    <property type="entry name" value="CHROMO"/>
    <property type="match status" value="1"/>
</dbReference>
<dbReference type="GO" id="GO:0016471">
    <property type="term" value="C:vacuolar proton-transporting V-type ATPase complex"/>
    <property type="evidence" value="ECO:0007669"/>
    <property type="project" value="TreeGrafter"/>
</dbReference>
<dbReference type="InterPro" id="IPR011989">
    <property type="entry name" value="ARM-like"/>
</dbReference>
<dbReference type="InterPro" id="IPR002490">
    <property type="entry name" value="V-ATPase_116kDa_su"/>
</dbReference>
<evidence type="ECO:0000256" key="22">
    <source>
        <dbReference type="SAM" id="Coils"/>
    </source>
</evidence>
<dbReference type="SUPFAM" id="SSF52540">
    <property type="entry name" value="P-loop containing nucleoside triphosphate hydrolases"/>
    <property type="match status" value="2"/>
</dbReference>
<feature type="domain" description="ABC transporter" evidence="25">
    <location>
        <begin position="1304"/>
        <end position="1521"/>
    </location>
</feature>
<comment type="catalytic activity">
    <reaction evidence="18">
        <text>ATP + H2O = ADP + phosphate + H(+)</text>
        <dbReference type="Rhea" id="RHEA:13065"/>
        <dbReference type="ChEBI" id="CHEBI:15377"/>
        <dbReference type="ChEBI" id="CHEBI:15378"/>
        <dbReference type="ChEBI" id="CHEBI:30616"/>
        <dbReference type="ChEBI" id="CHEBI:43474"/>
        <dbReference type="ChEBI" id="CHEBI:456216"/>
    </reaction>
</comment>
<feature type="repeat" description="HEAT" evidence="21">
    <location>
        <begin position="1047"/>
        <end position="1085"/>
    </location>
</feature>
<dbReference type="GO" id="GO:0000329">
    <property type="term" value="C:fungal-type vacuole membrane"/>
    <property type="evidence" value="ECO:0007669"/>
    <property type="project" value="TreeGrafter"/>
</dbReference>
<keyword evidence="10" id="KW-0547">Nucleotide-binding</keyword>
<dbReference type="Pfam" id="PF24984">
    <property type="entry name" value="HEAT_EF3_GNC1"/>
    <property type="match status" value="1"/>
</dbReference>
<keyword evidence="8 24" id="KW-0812">Transmembrane</keyword>
<evidence type="ECO:0000256" key="23">
    <source>
        <dbReference type="SAM" id="MobiDB-lite"/>
    </source>
</evidence>
<dbReference type="InterPro" id="IPR016197">
    <property type="entry name" value="Chromo-like_dom_sf"/>
</dbReference>
<evidence type="ECO:0000256" key="5">
    <source>
        <dbReference type="ARBA" id="ARBA00011054"/>
    </source>
</evidence>
<evidence type="ECO:0000256" key="21">
    <source>
        <dbReference type="PROSITE-ProRule" id="PRU00103"/>
    </source>
</evidence>
<evidence type="ECO:0000256" key="18">
    <source>
        <dbReference type="ARBA" id="ARBA00049360"/>
    </source>
</evidence>
<dbReference type="Gene3D" id="2.40.50.990">
    <property type="match status" value="1"/>
</dbReference>
<dbReference type="Gene3D" id="1.25.10.10">
    <property type="entry name" value="Leucine-rich Repeat Variant"/>
    <property type="match status" value="1"/>
</dbReference>
<evidence type="ECO:0000256" key="6">
    <source>
        <dbReference type="ARBA" id="ARBA00022448"/>
    </source>
</evidence>
<evidence type="ECO:0000256" key="8">
    <source>
        <dbReference type="ARBA" id="ARBA00022692"/>
    </source>
</evidence>
<dbReference type="GO" id="GO:0003723">
    <property type="term" value="F:RNA binding"/>
    <property type="evidence" value="ECO:0007669"/>
    <property type="project" value="UniProtKB-KW"/>
</dbReference>
<evidence type="ECO:0000256" key="16">
    <source>
        <dbReference type="ARBA" id="ARBA00023065"/>
    </source>
</evidence>
<evidence type="ECO:0000256" key="14">
    <source>
        <dbReference type="ARBA" id="ARBA00022884"/>
    </source>
</evidence>
<organism evidence="26 27">
    <name type="scientific">Lyophyllum shimeji</name>
    <name type="common">Hon-shimeji</name>
    <name type="synonym">Tricholoma shimeji</name>
    <dbReference type="NCBI Taxonomy" id="47721"/>
    <lineage>
        <taxon>Eukaryota</taxon>
        <taxon>Fungi</taxon>
        <taxon>Dikarya</taxon>
        <taxon>Basidiomycota</taxon>
        <taxon>Agaricomycotina</taxon>
        <taxon>Agaricomycetes</taxon>
        <taxon>Agaricomycetidae</taxon>
        <taxon>Agaricales</taxon>
        <taxon>Tricholomatineae</taxon>
        <taxon>Lyophyllaceae</taxon>
        <taxon>Lyophyllum</taxon>
    </lineage>
</organism>
<evidence type="ECO:0000256" key="9">
    <source>
        <dbReference type="ARBA" id="ARBA00022737"/>
    </source>
</evidence>
<feature type="transmembrane region" description="Helical" evidence="24">
    <location>
        <begin position="578"/>
        <end position="600"/>
    </location>
</feature>
<feature type="compositionally biased region" description="Basic residues" evidence="23">
    <location>
        <begin position="1894"/>
        <end position="1904"/>
    </location>
</feature>
<dbReference type="EMBL" id="BRPK01000002">
    <property type="protein sequence ID" value="GLB35527.1"/>
    <property type="molecule type" value="Genomic_DNA"/>
</dbReference>
<dbReference type="CDD" id="cd03221">
    <property type="entry name" value="ABCF_EF-3"/>
    <property type="match status" value="1"/>
</dbReference>
<evidence type="ECO:0000256" key="1">
    <source>
        <dbReference type="ARBA" id="ARBA00004141"/>
    </source>
</evidence>
<evidence type="ECO:0000256" key="20">
    <source>
        <dbReference type="ARBA" id="ARBA00050045"/>
    </source>
</evidence>
<evidence type="ECO:0000256" key="2">
    <source>
        <dbReference type="ARBA" id="ARBA00004514"/>
    </source>
</evidence>
<feature type="transmembrane region" description="Helical" evidence="24">
    <location>
        <begin position="424"/>
        <end position="447"/>
    </location>
</feature>
<protein>
    <recommendedName>
        <fullName evidence="19">Elongation factor 3</fullName>
    </recommendedName>
    <alternativeName>
        <fullName evidence="20">Eukaryotic elongation factor 3</fullName>
    </alternativeName>
</protein>
<dbReference type="CDD" id="cd18626">
    <property type="entry name" value="CD_eEF3"/>
    <property type="match status" value="1"/>
</dbReference>
<dbReference type="Gene3D" id="3.40.50.300">
    <property type="entry name" value="P-loop containing nucleotide triphosphate hydrolases"/>
    <property type="match status" value="2"/>
</dbReference>
<evidence type="ECO:0000256" key="17">
    <source>
        <dbReference type="ARBA" id="ARBA00023136"/>
    </source>
</evidence>
<dbReference type="GO" id="GO:0005829">
    <property type="term" value="C:cytosol"/>
    <property type="evidence" value="ECO:0007669"/>
    <property type="project" value="UniProtKB-SubCell"/>
</dbReference>
<evidence type="ECO:0000256" key="12">
    <source>
        <dbReference type="ARBA" id="ARBA00022801"/>
    </source>
</evidence>
<dbReference type="PANTHER" id="PTHR11629:SF63">
    <property type="entry name" value="V-TYPE PROTON ATPASE SUBUNIT A"/>
    <property type="match status" value="1"/>
</dbReference>
<dbReference type="SMART" id="SM00382">
    <property type="entry name" value="AAA"/>
    <property type="match status" value="2"/>
</dbReference>
<dbReference type="SUPFAM" id="SSF48371">
    <property type="entry name" value="ARM repeat"/>
    <property type="match status" value="1"/>
</dbReference>
<dbReference type="InterPro" id="IPR017871">
    <property type="entry name" value="ABC_transporter-like_CS"/>
</dbReference>
<evidence type="ECO:0000256" key="13">
    <source>
        <dbReference type="ARBA" id="ARBA00022840"/>
    </source>
</evidence>
<keyword evidence="27" id="KW-1185">Reference proteome</keyword>
<evidence type="ECO:0000313" key="26">
    <source>
        <dbReference type="EMBL" id="GLB35527.1"/>
    </source>
</evidence>
<dbReference type="InterPro" id="IPR003593">
    <property type="entry name" value="AAA+_ATPase"/>
</dbReference>
<evidence type="ECO:0000256" key="15">
    <source>
        <dbReference type="ARBA" id="ARBA00022989"/>
    </source>
</evidence>
<dbReference type="PANTHER" id="PTHR11629">
    <property type="entry name" value="VACUOLAR PROTON ATPASES"/>
    <property type="match status" value="1"/>
</dbReference>
<dbReference type="Pfam" id="PF00005">
    <property type="entry name" value="ABC_tran"/>
    <property type="match status" value="2"/>
</dbReference>
<dbReference type="PROSITE" id="PS50077">
    <property type="entry name" value="HEAT_REPEAT"/>
    <property type="match status" value="1"/>
</dbReference>
<keyword evidence="17 24" id="KW-0472">Membrane</keyword>
<dbReference type="InterPro" id="IPR015688">
    <property type="entry name" value="eEF3_ABC2_chromodomain-like"/>
</dbReference>
<dbReference type="FunFam" id="3.40.50.300:FF:000193">
    <property type="entry name" value="Probable Elongation factor 3"/>
    <property type="match status" value="1"/>
</dbReference>
<dbReference type="GO" id="GO:0051117">
    <property type="term" value="F:ATPase binding"/>
    <property type="evidence" value="ECO:0007669"/>
    <property type="project" value="TreeGrafter"/>
</dbReference>
<feature type="region of interest" description="Disordered" evidence="23">
    <location>
        <begin position="1849"/>
        <end position="1914"/>
    </location>
</feature>
<evidence type="ECO:0000256" key="11">
    <source>
        <dbReference type="ARBA" id="ARBA00022768"/>
    </source>
</evidence>
<evidence type="ECO:0000256" key="10">
    <source>
        <dbReference type="ARBA" id="ARBA00022741"/>
    </source>
</evidence>
<feature type="transmembrane region" description="Helical" evidence="24">
    <location>
        <begin position="640"/>
        <end position="658"/>
    </location>
</feature>
<keyword evidence="13" id="KW-0067">ATP-binding</keyword>
<keyword evidence="22" id="KW-0175">Coiled coil</keyword>
<sequence>MADEYPSLFRSEQMSLVQLFVPTEVAHDTVHELGELGNVQFKDLNPTVNPFQRSFVGEIRRIDEMGRRVRFFADQIEKEKDVVPIRPLYDSAPLITVGPRAAQTIDELDVTLAEHESRLAKMNESYQTLSERTRELIEARHVLRETAVFFEKAQQDQTSIRSSFDDSSAPLLQHDERDNQFSSVSNVQFDLEFIAGTIDRARLPTFERVLWRVLRGNLYMNYTDIAEPFVDPITGEETRKNVFIIFAHGDVLLAKIRKIAESMGATLYPIDANADKRAASLREVTERLEDLQTVLYNTGASRRKELLTIAERLRSWQDVVRKEKLIFETLNLFNYDVRRKTLIAEGWVPTRDITNIQLALRHATEEAGTNVPPILHELRTNKTPPTFMRTNKFTEGFQTIMDSYGTAAYQEVNPGLPAVITFPFLFAVMFGDIGHGFLICAAALYMILRERKLARQDLGEIYGQFFFGRYIILMMGLFSMYTGFMYNDIFSRTLRLFPSGWKWPDTDEATVVARPTGRVYPLGIDYRWHEADNSLVFINSYKMKMSIILGVIHMTFALCLQVPNHLRFKRQQDLYTNFIPQMIFLQAIFGYLVVCIIYKWSVDWTQTSWEPPSLLNMLISMFLSPTSVKPELRLYRGQSIVQPVLLLLAIVCVPWLLITKPYFYYQEMKRIECQGYRGLTDAPRHDPDEVLEAEEEGNGRAVVEEAEEEHEQHHDFGEVVIHQVIHTIEFCLGCISHTASYLRLWALSLAHAQLSEVLWTMTLEPVLPATTVLSVIGLVLIGIFWFAATVFILCIMEGLSAFLHALRLHWVEANSKHFEGGGYAFTPLKFADDGVKEYNDIDSIIDSPSSKIPVSDMPAVSASTAATPSPASLKAAANAPVDGQIDVAALFVADKAARESAANSLAAVAQKEGPSALQSVGFADAVLKALADKKLPAAREGAAGAILLLVKAGAVKALEPTFIDSGIYSALLEAFADKTPAVRTVAVEAVREYVAAMNPWATALILPALLHEIKTAGKWQIKTGALTILNQLVVSAPAQTAKLMPDIVPVLSEAIWDTKADVKKAARDSLTKATALVSNKDIERFIPALIKALINPVEEVPNTIMLLSATTFVSEVDSPTLSLMVPLLSRGLSEKLTATKRKVAVIVDNMSKLVDSAVTVRPFLPKLLPGLIKVEQTIGDPEARGVVNRAINTLRQVGEVPTGDASDLPPLKQAEAGSLGQSLVAIYKKLGTEISPAHVAIIYASNLAAKLVDAKNFDVPQWETLAPYLSFVASTPESVAVTREWVVRSASEGLDEQEALDDEEEGEDLCNCQFSLAYGAKILLNTATLRLKRGHRYGLCGKNGTGKSTLMRAITNGQVEGFPSPDEVRTFYVEHDIDGSEEDTSVLEFIVSDKRILASKEEIVEALASVGFSDERQKQAIGSLSGGWKMKLALARAMLFKADILLLDEPTNHLDVVNVAWLEGYLTSLKTCTSIIVSHDSGFLNNTITDVLHLNRFKLRRYRGNLEKFVAQVPEAKSYYTLEPAEDYKFKLPDPPLLEGVKTKEKSLLKMRKVGFQYPTQPVQQLFDITLQVSLSSRVAVLGPNGSGKSTLVKLLIGDMEPNKGGEIWKHPNLVIGYVAQHAFHHIDNHLDKTPLEYMLWRYQTGEDLEEMMKANRQISEEEAQKMKDGSLVIVEGQKRFIEEITSRKKLKQSYEYEVSFKGLSSSENIWLPRDDLIKRGFEKKVLEVDTREAQRLGLLRPLVRREIEKHFADFGLEPEFVSHNTMRGLSGGQKVKIVLGAATWRRPHVICLDEPTNYLDRESLAALIEALKVFEGGVLVITHNRDFSESLCKEVWAMRDGRLEASGHNWVEGQGSGPRIDKNEGGEEDVYDAMGNKIDTKKQKKITSAEARKLKKERMARKKRGEEVTDDEL</sequence>
<dbReference type="GO" id="GO:0046961">
    <property type="term" value="F:proton-transporting ATPase activity, rotational mechanism"/>
    <property type="evidence" value="ECO:0007669"/>
    <property type="project" value="InterPro"/>
</dbReference>
<dbReference type="SUPFAM" id="SSF54160">
    <property type="entry name" value="Chromo domain-like"/>
    <property type="match status" value="1"/>
</dbReference>
<dbReference type="InterPro" id="IPR016024">
    <property type="entry name" value="ARM-type_fold"/>
</dbReference>
<evidence type="ECO:0000313" key="27">
    <source>
        <dbReference type="Proteomes" id="UP001063166"/>
    </source>
</evidence>
<comment type="subcellular location">
    <subcellularLocation>
        <location evidence="2">Cytoplasm</location>
        <location evidence="2">Cytosol</location>
    </subcellularLocation>
    <subcellularLocation>
        <location evidence="1">Membrane</location>
        <topology evidence="1">Multi-pass membrane protein</topology>
    </subcellularLocation>
</comment>
<evidence type="ECO:0000256" key="7">
    <source>
        <dbReference type="ARBA" id="ARBA00022490"/>
    </source>
</evidence>
<dbReference type="InterPro" id="IPR021133">
    <property type="entry name" value="HEAT_type_2"/>
</dbReference>
<keyword evidence="16" id="KW-0406">Ion transport</keyword>
<dbReference type="FunFam" id="1.25.10.10:FF:000076">
    <property type="entry name" value="Elongation factor 3"/>
    <property type="match status" value="1"/>
</dbReference>
<dbReference type="GO" id="GO:0007035">
    <property type="term" value="P:vacuolar acidification"/>
    <property type="evidence" value="ECO:0007669"/>
    <property type="project" value="TreeGrafter"/>
</dbReference>
<dbReference type="SMART" id="SM01349">
    <property type="entry name" value="TOG"/>
    <property type="match status" value="1"/>
</dbReference>
<keyword evidence="7" id="KW-0963">Cytoplasm</keyword>
<keyword evidence="12" id="KW-0378">Hydrolase</keyword>
<keyword evidence="9" id="KW-0677">Repeat</keyword>
<feature type="domain" description="ABC transporter" evidence="25">
    <location>
        <begin position="1549"/>
        <end position="1866"/>
    </location>
</feature>
<dbReference type="Pfam" id="PF24987">
    <property type="entry name" value="HEAT_EF3_N"/>
    <property type="match status" value="1"/>
</dbReference>
<comment type="similarity">
    <text evidence="4">Belongs to the V-ATPase 116 kDa subunit family.</text>
</comment>
<accession>A0A9P3PGB6</accession>
<dbReference type="Proteomes" id="UP001063166">
    <property type="component" value="Unassembled WGS sequence"/>
</dbReference>
<dbReference type="GO" id="GO:0005524">
    <property type="term" value="F:ATP binding"/>
    <property type="evidence" value="ECO:0007669"/>
    <property type="project" value="UniProtKB-KW"/>
</dbReference>
<comment type="caution">
    <text evidence="26">The sequence shown here is derived from an EMBL/GenBank/DDBJ whole genome shotgun (WGS) entry which is preliminary data.</text>
</comment>
<dbReference type="Pfam" id="PF01496">
    <property type="entry name" value="V_ATPase_I"/>
    <property type="match status" value="1"/>
</dbReference>
<dbReference type="GO" id="GO:0033179">
    <property type="term" value="C:proton-transporting V-type ATPase, V0 domain"/>
    <property type="evidence" value="ECO:0007669"/>
    <property type="project" value="InterPro"/>
</dbReference>
<keyword evidence="11 26" id="KW-0648">Protein biosynthesis</keyword>
<evidence type="ECO:0000256" key="24">
    <source>
        <dbReference type="SAM" id="Phobius"/>
    </source>
</evidence>
<dbReference type="GO" id="GO:0003746">
    <property type="term" value="F:translation elongation factor activity"/>
    <property type="evidence" value="ECO:0007669"/>
    <property type="project" value="UniProtKB-KW"/>
</dbReference>
<feature type="transmembrane region" description="Helical" evidence="24">
    <location>
        <begin position="771"/>
        <end position="796"/>
    </location>
</feature>
<reference evidence="26" key="1">
    <citation type="submission" date="2022-07" db="EMBL/GenBank/DDBJ databases">
        <title>The genome of Lyophyllum shimeji provides insight into the initial evolution of ectomycorrhizal fungal genome.</title>
        <authorList>
            <person name="Kobayashi Y."/>
            <person name="Shibata T."/>
            <person name="Hirakawa H."/>
            <person name="Shigenobu S."/>
            <person name="Nishiyama T."/>
            <person name="Yamada A."/>
            <person name="Hasebe M."/>
            <person name="Kawaguchi M."/>
        </authorList>
    </citation>
    <scope>NUCLEOTIDE SEQUENCE</scope>
    <source>
        <strain evidence="26">AT787</strain>
    </source>
</reference>
<keyword evidence="11 26" id="KW-0251">Elongation factor</keyword>
<keyword evidence="15 24" id="KW-1133">Transmembrane helix</keyword>
<dbReference type="InterPro" id="IPR027417">
    <property type="entry name" value="P-loop_NTPase"/>
</dbReference>
<gene>
    <name evidence="26" type="primary">TEF3</name>
    <name evidence="26" type="ORF">LshimejAT787_0210920</name>
</gene>
<keyword evidence="14" id="KW-0694">RNA-binding</keyword>
<dbReference type="GO" id="GO:0016887">
    <property type="term" value="F:ATP hydrolysis activity"/>
    <property type="evidence" value="ECO:0007669"/>
    <property type="project" value="InterPro"/>
</dbReference>
<dbReference type="FunFam" id="2.40.50.990:FF:000002">
    <property type="entry name" value="mRNA export factor elf1"/>
    <property type="match status" value="1"/>
</dbReference>
<evidence type="ECO:0000256" key="4">
    <source>
        <dbReference type="ARBA" id="ARBA00009904"/>
    </source>
</evidence>
<comment type="similarity">
    <text evidence="5">Belongs to the ABC transporter superfamily. ABCF family. EF3 subfamily.</text>
</comment>
<evidence type="ECO:0000256" key="19">
    <source>
        <dbReference type="ARBA" id="ARBA00050030"/>
    </source>
</evidence>